<feature type="transmembrane region" description="Helical" evidence="1">
    <location>
        <begin position="103"/>
        <end position="125"/>
    </location>
</feature>
<keyword evidence="1" id="KW-0472">Membrane</keyword>
<name>A0A645C025_9ZZZZ</name>
<sequence length="204" mass="23359">MNQFARIISSVFQPLLMPVYSILLLFVYTHFKLLFANQFWTIMAPVILFSFAVPGILIYAVYKLKLISDLSLKIRKERFIPYSIVLVSYLVMIFYYYRIGMPGWFLMLVASSIAVILIAIFITIWWKISAHMFGIGGLLGGVMSVSYFIEKSNPFYLFMALFAVAGLVGVSRLILRRHTFGQVVGGFFLGFIISFLFVWIGTHI</sequence>
<dbReference type="CDD" id="cd01610">
    <property type="entry name" value="PAP2_like"/>
    <property type="match status" value="1"/>
</dbReference>
<evidence type="ECO:0008006" key="3">
    <source>
        <dbReference type="Google" id="ProtNLM"/>
    </source>
</evidence>
<comment type="caution">
    <text evidence="2">The sequence shown here is derived from an EMBL/GenBank/DDBJ whole genome shotgun (WGS) entry which is preliminary data.</text>
</comment>
<dbReference type="Gene3D" id="1.20.144.10">
    <property type="entry name" value="Phosphatidic acid phosphatase type 2/haloperoxidase"/>
    <property type="match status" value="1"/>
</dbReference>
<gene>
    <name evidence="2" type="ORF">SDC9_117911</name>
</gene>
<evidence type="ECO:0000256" key="1">
    <source>
        <dbReference type="SAM" id="Phobius"/>
    </source>
</evidence>
<keyword evidence="1" id="KW-1133">Transmembrane helix</keyword>
<proteinExistence type="predicted"/>
<feature type="transmembrane region" description="Helical" evidence="1">
    <location>
        <begin position="79"/>
        <end position="97"/>
    </location>
</feature>
<feature type="transmembrane region" description="Helical" evidence="1">
    <location>
        <begin position="39"/>
        <end position="59"/>
    </location>
</feature>
<evidence type="ECO:0000313" key="2">
    <source>
        <dbReference type="EMBL" id="MPM70949.1"/>
    </source>
</evidence>
<feature type="transmembrane region" description="Helical" evidence="1">
    <location>
        <begin position="132"/>
        <end position="149"/>
    </location>
</feature>
<feature type="transmembrane region" description="Helical" evidence="1">
    <location>
        <begin position="7"/>
        <end position="27"/>
    </location>
</feature>
<protein>
    <recommendedName>
        <fullName evidence="3">Phosphatidic acid phosphatase type 2/haloperoxidase domain-containing protein</fullName>
    </recommendedName>
</protein>
<feature type="transmembrane region" description="Helical" evidence="1">
    <location>
        <begin position="155"/>
        <end position="175"/>
    </location>
</feature>
<dbReference type="AlphaFoldDB" id="A0A645C025"/>
<dbReference type="EMBL" id="VSSQ01023804">
    <property type="protein sequence ID" value="MPM70949.1"/>
    <property type="molecule type" value="Genomic_DNA"/>
</dbReference>
<organism evidence="2">
    <name type="scientific">bioreactor metagenome</name>
    <dbReference type="NCBI Taxonomy" id="1076179"/>
    <lineage>
        <taxon>unclassified sequences</taxon>
        <taxon>metagenomes</taxon>
        <taxon>ecological metagenomes</taxon>
    </lineage>
</organism>
<keyword evidence="1" id="KW-0812">Transmembrane</keyword>
<reference evidence="2" key="1">
    <citation type="submission" date="2019-08" db="EMBL/GenBank/DDBJ databases">
        <authorList>
            <person name="Kucharzyk K."/>
            <person name="Murdoch R.W."/>
            <person name="Higgins S."/>
            <person name="Loffler F."/>
        </authorList>
    </citation>
    <scope>NUCLEOTIDE SEQUENCE</scope>
</reference>
<feature type="transmembrane region" description="Helical" evidence="1">
    <location>
        <begin position="182"/>
        <end position="201"/>
    </location>
</feature>
<accession>A0A645C025</accession>